<gene>
    <name evidence="1" type="ORF">Hyperionvirus19_32</name>
</gene>
<reference evidence="1" key="1">
    <citation type="submission" date="2018-10" db="EMBL/GenBank/DDBJ databases">
        <title>Hidden diversity of soil giant viruses.</title>
        <authorList>
            <person name="Schulz F."/>
            <person name="Alteio L."/>
            <person name="Goudeau D."/>
            <person name="Ryan E.M."/>
            <person name="Malmstrom R.R."/>
            <person name="Blanchard J."/>
            <person name="Woyke T."/>
        </authorList>
    </citation>
    <scope>NUCLEOTIDE SEQUENCE</scope>
    <source>
        <strain evidence="1">HYV1</strain>
    </source>
</reference>
<evidence type="ECO:0000313" key="1">
    <source>
        <dbReference type="EMBL" id="AYV84208.1"/>
    </source>
</evidence>
<dbReference type="EMBL" id="MK072401">
    <property type="protein sequence ID" value="AYV84208.1"/>
    <property type="molecule type" value="Genomic_DNA"/>
</dbReference>
<organism evidence="1">
    <name type="scientific">Hyperionvirus sp</name>
    <dbReference type="NCBI Taxonomy" id="2487770"/>
    <lineage>
        <taxon>Viruses</taxon>
        <taxon>Varidnaviria</taxon>
        <taxon>Bamfordvirae</taxon>
        <taxon>Nucleocytoviricota</taxon>
        <taxon>Megaviricetes</taxon>
        <taxon>Imitervirales</taxon>
        <taxon>Mimiviridae</taxon>
        <taxon>Klosneuvirinae</taxon>
    </lineage>
</organism>
<sequence>MGAAKRYVRELEIRNKDALFKFKEQIPDELLNLDTGTNKPLPKNLKHLPDLIEYTSEDGKITGYLTVGFITLSGDTI</sequence>
<proteinExistence type="predicted"/>
<accession>A0A3G5AAD7</accession>
<name>A0A3G5AAD7_9VIRU</name>
<protein>
    <submittedName>
        <fullName evidence="1">Uncharacterized protein</fullName>
    </submittedName>
</protein>